<protein>
    <recommendedName>
        <fullName evidence="1">HNH nuclease domain-containing protein</fullName>
    </recommendedName>
</protein>
<feature type="domain" description="HNH nuclease" evidence="1">
    <location>
        <begin position="2"/>
        <end position="24"/>
    </location>
</feature>
<name>A0A0D6Q7L4_KOMXY</name>
<dbReference type="Pfam" id="PF13392">
    <property type="entry name" value="HNH_3"/>
    <property type="match status" value="1"/>
</dbReference>
<proteinExistence type="predicted"/>
<sequence length="96" mass="10698">MHIDDNPLNVSISNLKVGTHAENMADMSSKGRGKTGARIKDAEAADIIRAYREGKAITQIAKDTGRSYRALRRFIKRHKTRTAHQDTAQASFSFPK</sequence>
<evidence type="ECO:0000259" key="1">
    <source>
        <dbReference type="Pfam" id="PF13392"/>
    </source>
</evidence>
<dbReference type="InterPro" id="IPR003615">
    <property type="entry name" value="HNH_nuc"/>
</dbReference>
<dbReference type="InterPro" id="IPR044925">
    <property type="entry name" value="His-Me_finger_sf"/>
</dbReference>
<comment type="caution">
    <text evidence="2">The sequence shown here is derived from an EMBL/GenBank/DDBJ whole genome shotgun (WGS) entry which is preliminary data.</text>
</comment>
<organism evidence="2 3">
    <name type="scientific">Komagataeibacter xylinus NBRC 13693</name>
    <dbReference type="NCBI Taxonomy" id="1234668"/>
    <lineage>
        <taxon>Bacteria</taxon>
        <taxon>Pseudomonadati</taxon>
        <taxon>Pseudomonadota</taxon>
        <taxon>Alphaproteobacteria</taxon>
        <taxon>Acetobacterales</taxon>
        <taxon>Acetobacteraceae</taxon>
        <taxon>Komagataeibacter</taxon>
    </lineage>
</organism>
<accession>A0A0D6Q7L4</accession>
<reference evidence="2 3" key="1">
    <citation type="submission" date="2012-11" db="EMBL/GenBank/DDBJ databases">
        <title>Whole genome sequence of Gluconacetobacter xylinus NBRC 13693.</title>
        <authorList>
            <person name="Azuma Y."/>
            <person name="Higashiura N."/>
            <person name="Hirakawa H."/>
            <person name="Matsushita K."/>
        </authorList>
    </citation>
    <scope>NUCLEOTIDE SEQUENCE [LARGE SCALE GENOMIC DNA]</scope>
    <source>
        <strain evidence="2 3">NBRC 13693</strain>
    </source>
</reference>
<dbReference type="EMBL" id="BANJ01000010">
    <property type="protein sequence ID" value="GAN98751.1"/>
    <property type="molecule type" value="Genomic_DNA"/>
</dbReference>
<dbReference type="AlphaFoldDB" id="A0A0D6Q7L4"/>
<dbReference type="Proteomes" id="UP000032683">
    <property type="component" value="Unassembled WGS sequence"/>
</dbReference>
<evidence type="ECO:0000313" key="2">
    <source>
        <dbReference type="EMBL" id="GAN98751.1"/>
    </source>
</evidence>
<dbReference type="SUPFAM" id="SSF54060">
    <property type="entry name" value="His-Me finger endonucleases"/>
    <property type="match status" value="1"/>
</dbReference>
<dbReference type="Gene3D" id="1.10.10.60">
    <property type="entry name" value="Homeodomain-like"/>
    <property type="match status" value="1"/>
</dbReference>
<gene>
    <name evidence="2" type="ORF">Gxy13693_010_068</name>
</gene>
<evidence type="ECO:0000313" key="3">
    <source>
        <dbReference type="Proteomes" id="UP000032683"/>
    </source>
</evidence>
<dbReference type="Pfam" id="PF13384">
    <property type="entry name" value="HTH_23"/>
    <property type="match status" value="1"/>
</dbReference>